<dbReference type="EMBL" id="LM655252">
    <property type="protein sequence ID" value="CDZ16350.1"/>
    <property type="molecule type" value="Genomic_DNA"/>
</dbReference>
<evidence type="ECO:0000256" key="1">
    <source>
        <dbReference type="ARBA" id="ARBA00004370"/>
    </source>
</evidence>
<dbReference type="GO" id="GO:0006605">
    <property type="term" value="P:protein targeting"/>
    <property type="evidence" value="ECO:0007669"/>
    <property type="project" value="InterPro"/>
</dbReference>
<evidence type="ECO:0000256" key="2">
    <source>
        <dbReference type="ARBA" id="ARBA00022448"/>
    </source>
</evidence>
<keyword evidence="10" id="KW-1185">Reference proteome</keyword>
<gene>
    <name evidence="9" type="primary">secE</name>
    <name evidence="9" type="ORF">CEM_082</name>
</gene>
<evidence type="ECO:0000256" key="4">
    <source>
        <dbReference type="ARBA" id="ARBA00022927"/>
    </source>
</evidence>
<feature type="transmembrane region" description="Helical" evidence="8">
    <location>
        <begin position="16"/>
        <end position="37"/>
    </location>
</feature>
<organism evidence="9 10">
    <name type="scientific">Candidatus Johnevansia muelleri</name>
    <dbReference type="NCBI Taxonomy" id="1495769"/>
    <lineage>
        <taxon>Bacteria</taxon>
        <taxon>Pseudomonadati</taxon>
        <taxon>Pseudomonadota</taxon>
        <taxon>Gammaproteobacteria</taxon>
        <taxon>Candidatus Johnevansiales</taxon>
        <taxon>Candidatus Johnevansiaceae</taxon>
        <taxon>Candidatus Johnevansia</taxon>
    </lineage>
</organism>
<dbReference type="Pfam" id="PF00584">
    <property type="entry name" value="SecE"/>
    <property type="match status" value="1"/>
</dbReference>
<evidence type="ECO:0000256" key="6">
    <source>
        <dbReference type="ARBA" id="ARBA00023010"/>
    </source>
</evidence>
<keyword evidence="6" id="KW-0811">Translocation</keyword>
<evidence type="ECO:0000313" key="10">
    <source>
        <dbReference type="Proteomes" id="UP000032420"/>
    </source>
</evidence>
<dbReference type="STRING" id="1495769.CEM_082"/>
<dbReference type="InterPro" id="IPR038379">
    <property type="entry name" value="SecE_sf"/>
</dbReference>
<keyword evidence="7 8" id="KW-0472">Membrane</keyword>
<feature type="transmembrane region" description="Helical" evidence="8">
    <location>
        <begin position="64"/>
        <end position="88"/>
    </location>
</feature>
<dbReference type="HOGENOM" id="CLU_2449121_0_0_6"/>
<reference evidence="10" key="1">
    <citation type="submission" date="2014-07" db="EMBL/GenBank/DDBJ databases">
        <authorList>
            <person name="Santos-Garcia D."/>
        </authorList>
    </citation>
    <scope>NUCLEOTIDE SEQUENCE [LARGE SCALE GENOMIC DNA]</scope>
</reference>
<dbReference type="GO" id="GO:0006886">
    <property type="term" value="P:intracellular protein transport"/>
    <property type="evidence" value="ECO:0007669"/>
    <property type="project" value="InterPro"/>
</dbReference>
<evidence type="ECO:0000256" key="5">
    <source>
        <dbReference type="ARBA" id="ARBA00022989"/>
    </source>
</evidence>
<keyword evidence="5 8" id="KW-1133">Transmembrane helix</keyword>
<evidence type="ECO:0000313" key="9">
    <source>
        <dbReference type="EMBL" id="CDZ16350.1"/>
    </source>
</evidence>
<dbReference type="Gene3D" id="1.20.5.1030">
    <property type="entry name" value="Preprotein translocase secy subunit"/>
    <property type="match status" value="1"/>
</dbReference>
<sequence length="89" mass="10549">MIILYYILNNFLKSNIMVSFFIICIGIIIGFITTKLIEQKLKYANKEIKSFILPKLKETIQTTIFIIITVFILFFFIFLLDIIIKLYIC</sequence>
<dbReference type="AlphaFoldDB" id="A0A078KHD5"/>
<comment type="subcellular location">
    <subcellularLocation>
        <location evidence="1">Membrane</location>
    </subcellularLocation>
</comment>
<proteinExistence type="predicted"/>
<evidence type="ECO:0000256" key="8">
    <source>
        <dbReference type="SAM" id="Phobius"/>
    </source>
</evidence>
<keyword evidence="4" id="KW-0653">Protein transport</keyword>
<evidence type="ECO:0000256" key="7">
    <source>
        <dbReference type="ARBA" id="ARBA00023136"/>
    </source>
</evidence>
<protein>
    <submittedName>
        <fullName evidence="9">Protein translocase subunit SecE</fullName>
    </submittedName>
</protein>
<dbReference type="GO" id="GO:0016020">
    <property type="term" value="C:membrane"/>
    <property type="evidence" value="ECO:0007669"/>
    <property type="project" value="UniProtKB-SubCell"/>
</dbReference>
<dbReference type="InterPro" id="IPR001901">
    <property type="entry name" value="Translocase_SecE/Sec61-g"/>
</dbReference>
<keyword evidence="2" id="KW-0813">Transport</keyword>
<accession>A0A078KHD5</accession>
<dbReference type="KEGG" id="eme:CEM_082"/>
<evidence type="ECO:0000256" key="3">
    <source>
        <dbReference type="ARBA" id="ARBA00022692"/>
    </source>
</evidence>
<keyword evidence="3 8" id="KW-0812">Transmembrane</keyword>
<name>A0A078KHD5_9GAMM</name>
<dbReference type="Proteomes" id="UP000032420">
    <property type="component" value="Chromosome I"/>
</dbReference>